<dbReference type="Pfam" id="PF00069">
    <property type="entry name" value="Pkinase"/>
    <property type="match status" value="1"/>
</dbReference>
<keyword evidence="1" id="KW-0547">Nucleotide-binding</keyword>
<keyword evidence="4" id="KW-1185">Reference proteome</keyword>
<dbReference type="InterPro" id="IPR011009">
    <property type="entry name" value="Kinase-like_dom_sf"/>
</dbReference>
<feature type="domain" description="Protein kinase" evidence="2">
    <location>
        <begin position="50"/>
        <end position="118"/>
    </location>
</feature>
<protein>
    <submittedName>
        <fullName evidence="3">13584_t:CDS:1</fullName>
    </submittedName>
</protein>
<dbReference type="Proteomes" id="UP000789405">
    <property type="component" value="Unassembled WGS sequence"/>
</dbReference>
<dbReference type="GO" id="GO:0004672">
    <property type="term" value="F:protein kinase activity"/>
    <property type="evidence" value="ECO:0007669"/>
    <property type="project" value="InterPro"/>
</dbReference>
<proteinExistence type="predicted"/>
<comment type="caution">
    <text evidence="3">The sequence shown here is derived from an EMBL/GenBank/DDBJ whole genome shotgun (WGS) entry which is preliminary data.</text>
</comment>
<evidence type="ECO:0000259" key="2">
    <source>
        <dbReference type="PROSITE" id="PS50011"/>
    </source>
</evidence>
<evidence type="ECO:0000313" key="3">
    <source>
        <dbReference type="EMBL" id="CAG8722211.1"/>
    </source>
</evidence>
<dbReference type="Gene3D" id="3.30.200.20">
    <property type="entry name" value="Phosphorylase Kinase, domain 1"/>
    <property type="match status" value="1"/>
</dbReference>
<dbReference type="PROSITE" id="PS50011">
    <property type="entry name" value="PROTEIN_KINASE_DOM"/>
    <property type="match status" value="1"/>
</dbReference>
<dbReference type="EMBL" id="CAJVPY010010842">
    <property type="protein sequence ID" value="CAG8722211.1"/>
    <property type="molecule type" value="Genomic_DNA"/>
</dbReference>
<name>A0A9N9NBI9_9GLOM</name>
<reference evidence="3" key="1">
    <citation type="submission" date="2021-06" db="EMBL/GenBank/DDBJ databases">
        <authorList>
            <person name="Kallberg Y."/>
            <person name="Tangrot J."/>
            <person name="Rosling A."/>
        </authorList>
    </citation>
    <scope>NUCLEOTIDE SEQUENCE</scope>
    <source>
        <strain evidence="3">MA453B</strain>
    </source>
</reference>
<gene>
    <name evidence="3" type="ORF">DERYTH_LOCUS14413</name>
</gene>
<keyword evidence="1" id="KW-0067">ATP-binding</keyword>
<organism evidence="3 4">
    <name type="scientific">Dentiscutata erythropus</name>
    <dbReference type="NCBI Taxonomy" id="1348616"/>
    <lineage>
        <taxon>Eukaryota</taxon>
        <taxon>Fungi</taxon>
        <taxon>Fungi incertae sedis</taxon>
        <taxon>Mucoromycota</taxon>
        <taxon>Glomeromycotina</taxon>
        <taxon>Glomeromycetes</taxon>
        <taxon>Diversisporales</taxon>
        <taxon>Gigasporaceae</taxon>
        <taxon>Dentiscutata</taxon>
    </lineage>
</organism>
<feature type="binding site" evidence="1">
    <location>
        <position position="77"/>
    </location>
    <ligand>
        <name>ATP</name>
        <dbReference type="ChEBI" id="CHEBI:30616"/>
    </ligand>
</feature>
<dbReference type="SUPFAM" id="SSF56112">
    <property type="entry name" value="Protein kinase-like (PK-like)"/>
    <property type="match status" value="1"/>
</dbReference>
<dbReference type="GO" id="GO:0005524">
    <property type="term" value="F:ATP binding"/>
    <property type="evidence" value="ECO:0007669"/>
    <property type="project" value="UniProtKB-UniRule"/>
</dbReference>
<dbReference type="InterPro" id="IPR017441">
    <property type="entry name" value="Protein_kinase_ATP_BS"/>
</dbReference>
<dbReference type="AlphaFoldDB" id="A0A9N9NBI9"/>
<dbReference type="InterPro" id="IPR000719">
    <property type="entry name" value="Prot_kinase_dom"/>
</dbReference>
<accession>A0A9N9NBI9</accession>
<dbReference type="OrthoDB" id="2426322at2759"/>
<evidence type="ECO:0000256" key="1">
    <source>
        <dbReference type="PROSITE-ProRule" id="PRU10141"/>
    </source>
</evidence>
<dbReference type="PROSITE" id="PS00107">
    <property type="entry name" value="PROTEIN_KINASE_ATP"/>
    <property type="match status" value="1"/>
</dbReference>
<evidence type="ECO:0000313" key="4">
    <source>
        <dbReference type="Proteomes" id="UP000789405"/>
    </source>
</evidence>
<sequence length="118" mass="13812">MHFIRVVWNYFKFSGERDVDEDDMSRALILYTEELEKKLGDIKKFNYSKFKDRKFIGRGGSAVVYSAVFHGKKYALKSLNNNLSIDKKIFKETKRELGILYQLDHPNIVKFHGVSIGM</sequence>